<keyword evidence="3" id="KW-1185">Reference proteome</keyword>
<dbReference type="KEGG" id="srub:C2R22_03550"/>
<dbReference type="EMBL" id="CP026309">
    <property type="protein sequence ID" value="AUV83863.1"/>
    <property type="molecule type" value="Genomic_DNA"/>
</dbReference>
<dbReference type="AlphaFoldDB" id="A0A2I8VPL4"/>
<dbReference type="InterPro" id="IPR006311">
    <property type="entry name" value="TAT_signal"/>
</dbReference>
<organism evidence="2 3">
    <name type="scientific">Salinigranum rubrum</name>
    <dbReference type="NCBI Taxonomy" id="755307"/>
    <lineage>
        <taxon>Archaea</taxon>
        <taxon>Methanobacteriati</taxon>
        <taxon>Methanobacteriota</taxon>
        <taxon>Stenosarchaea group</taxon>
        <taxon>Halobacteria</taxon>
        <taxon>Halobacteriales</taxon>
        <taxon>Haloferacaceae</taxon>
        <taxon>Salinigranum</taxon>
    </lineage>
</organism>
<dbReference type="Proteomes" id="UP000236584">
    <property type="component" value="Chromosome"/>
</dbReference>
<dbReference type="RefSeq" id="WP_103427552.1">
    <property type="nucleotide sequence ID" value="NZ_CP026309.1"/>
</dbReference>
<dbReference type="OrthoDB" id="206507at2157"/>
<evidence type="ECO:0000313" key="2">
    <source>
        <dbReference type="EMBL" id="AUV83863.1"/>
    </source>
</evidence>
<feature type="compositionally biased region" description="Polar residues" evidence="1">
    <location>
        <begin position="113"/>
        <end position="123"/>
    </location>
</feature>
<dbReference type="PROSITE" id="PS51318">
    <property type="entry name" value="TAT"/>
    <property type="match status" value="1"/>
</dbReference>
<evidence type="ECO:0008006" key="4">
    <source>
        <dbReference type="Google" id="ProtNLM"/>
    </source>
</evidence>
<dbReference type="GeneID" id="35591133"/>
<name>A0A2I8VPL4_9EURY</name>
<gene>
    <name evidence="2" type="ORF">C2R22_03550</name>
</gene>
<accession>A0A2I8VPL4</accession>
<evidence type="ECO:0000313" key="3">
    <source>
        <dbReference type="Proteomes" id="UP000236584"/>
    </source>
</evidence>
<feature type="region of interest" description="Disordered" evidence="1">
    <location>
        <begin position="23"/>
        <end position="125"/>
    </location>
</feature>
<dbReference type="PROSITE" id="PS51257">
    <property type="entry name" value="PROKAR_LIPOPROTEIN"/>
    <property type="match status" value="1"/>
</dbReference>
<evidence type="ECO:0000256" key="1">
    <source>
        <dbReference type="SAM" id="MobiDB-lite"/>
    </source>
</evidence>
<feature type="compositionally biased region" description="Low complexity" evidence="1">
    <location>
        <begin position="56"/>
        <end position="66"/>
    </location>
</feature>
<reference evidence="2 3" key="1">
    <citation type="submission" date="2018-01" db="EMBL/GenBank/DDBJ databases">
        <title>Complete genome sequence of Salinigranum rubrum GX10T, an extremely halophilic archaeon isolated from a marine solar saltern.</title>
        <authorList>
            <person name="Han S."/>
        </authorList>
    </citation>
    <scope>NUCLEOTIDE SEQUENCE [LARGE SCALE GENOMIC DNA]</scope>
    <source>
        <strain evidence="2 3">GX10</strain>
    </source>
</reference>
<protein>
    <recommendedName>
        <fullName evidence="4">Intracellular proteinase inhibitor BsuPI domain-containing protein</fullName>
    </recommendedName>
</protein>
<feature type="compositionally biased region" description="Gly residues" evidence="1">
    <location>
        <begin position="35"/>
        <end position="55"/>
    </location>
</feature>
<feature type="compositionally biased region" description="Gly residues" evidence="1">
    <location>
        <begin position="67"/>
        <end position="80"/>
    </location>
</feature>
<proteinExistence type="predicted"/>
<sequence>MSLTRRTVLGLGSLALAGALAGCTGSAPRADGGDDSGSGGSSGGDGGDNGDGGLPGSDSGTGTDSSGAGGTRPEGTGGPGVTLVSVDDDPDLPVRPSVELVRDTATADHPPQLRTTLTNTTDSPVRVGEGRAVHFEYVYSGDDQLVLLPGGEEWPAEPDCWRLTEGIAVTEEYRMLDISPGEPSTRLVDLYATPGEGEDADACLPVGEHRFETTISVLSESGEQQESVTWGFTVLLE</sequence>